<evidence type="ECO:0000313" key="3">
    <source>
        <dbReference type="Proteomes" id="UP000295361"/>
    </source>
</evidence>
<proteinExistence type="predicted"/>
<dbReference type="Proteomes" id="UP000295361">
    <property type="component" value="Unassembled WGS sequence"/>
</dbReference>
<feature type="domain" description="Peptidoglycan binding-like" evidence="1">
    <location>
        <begin position="17"/>
        <end position="71"/>
    </location>
</feature>
<dbReference type="InterPro" id="IPR002477">
    <property type="entry name" value="Peptidoglycan-bd-like"/>
</dbReference>
<dbReference type="AlphaFoldDB" id="A0A4R6QLW6"/>
<dbReference type="RefSeq" id="WP_133702055.1">
    <property type="nucleotide sequence ID" value="NZ_SNXS01000004.1"/>
</dbReference>
<dbReference type="Pfam" id="PF01471">
    <property type="entry name" value="PG_binding_1"/>
    <property type="match status" value="1"/>
</dbReference>
<dbReference type="EMBL" id="SNXS01000004">
    <property type="protein sequence ID" value="TDP64232.1"/>
    <property type="molecule type" value="Genomic_DNA"/>
</dbReference>
<name>A0A4R6QLW6_9BURK</name>
<dbReference type="InterPro" id="IPR036366">
    <property type="entry name" value="PGBDSf"/>
</dbReference>
<dbReference type="SUPFAM" id="SSF47090">
    <property type="entry name" value="PGBD-like"/>
    <property type="match status" value="1"/>
</dbReference>
<accession>A0A4R6QLW6</accession>
<dbReference type="Gene3D" id="1.10.101.10">
    <property type="entry name" value="PGBD-like superfamily/PGBD"/>
    <property type="match status" value="1"/>
</dbReference>
<dbReference type="Gene3D" id="1.20.141.10">
    <property type="entry name" value="Chitosanase, subunit A, domain 1"/>
    <property type="match status" value="1"/>
</dbReference>
<evidence type="ECO:0000259" key="1">
    <source>
        <dbReference type="Pfam" id="PF01471"/>
    </source>
</evidence>
<dbReference type="InterPro" id="IPR023346">
    <property type="entry name" value="Lysozyme-like_dom_sf"/>
</dbReference>
<reference evidence="2 3" key="1">
    <citation type="submission" date="2019-03" db="EMBL/GenBank/DDBJ databases">
        <title>Genomic Encyclopedia of Type Strains, Phase IV (KMG-IV): sequencing the most valuable type-strain genomes for metagenomic binning, comparative biology and taxonomic classification.</title>
        <authorList>
            <person name="Goeker M."/>
        </authorList>
    </citation>
    <scope>NUCLEOTIDE SEQUENCE [LARGE SCALE GENOMIC DNA]</scope>
    <source>
        <strain evidence="2 3">DSM 16998</strain>
    </source>
</reference>
<keyword evidence="3" id="KW-1185">Reference proteome</keyword>
<dbReference type="InterPro" id="IPR036365">
    <property type="entry name" value="PGBD-like_sf"/>
</dbReference>
<dbReference type="OrthoDB" id="9787225at2"/>
<organism evidence="2 3">
    <name type="scientific">Roseateles toxinivorans</name>
    <dbReference type="NCBI Taxonomy" id="270368"/>
    <lineage>
        <taxon>Bacteria</taxon>
        <taxon>Pseudomonadati</taxon>
        <taxon>Pseudomonadota</taxon>
        <taxon>Betaproteobacteria</taxon>
        <taxon>Burkholderiales</taxon>
        <taxon>Sphaerotilaceae</taxon>
        <taxon>Roseateles</taxon>
    </lineage>
</organism>
<comment type="caution">
    <text evidence="2">The sequence shown here is derived from an EMBL/GenBank/DDBJ whole genome shotgun (WGS) entry which is preliminary data.</text>
</comment>
<evidence type="ECO:0000313" key="2">
    <source>
        <dbReference type="EMBL" id="TDP64232.1"/>
    </source>
</evidence>
<protein>
    <submittedName>
        <fullName evidence="2">Glycosyl hydrolase family 46</fullName>
    </submittedName>
</protein>
<keyword evidence="2" id="KW-0378">Hydrolase</keyword>
<gene>
    <name evidence="2" type="ORF">DES47_104521</name>
</gene>
<sequence>MGRVYFAKGLKGMIARRIQTDLLRQGIFAGAAEKFVDGDFGGNTTAALQALQQRRSLPVTGSVDEATWSQLTPDPLPSLYERCLGLTAAFEGHGFGLVQGNFDGAGLTWGVIGFTLSNGEIQAITKEAEALAPGVLARTFQDLAPVWLGVCAKPLKEQIAWADSISSGPTKERVPDAWLKAFARLGDEPIIKRIQMQRAFDKYFVPAAASARRLGLTSELGVALAFDVHVQNGGFKPKAFALAAGLQADTPEAQRRLLLANAVADSALPRWQENVRRRKTTIAQGTGLANGANYTLASWGLAEVPAA</sequence>
<dbReference type="GO" id="GO:0016787">
    <property type="term" value="F:hydrolase activity"/>
    <property type="evidence" value="ECO:0007669"/>
    <property type="project" value="UniProtKB-KW"/>
</dbReference>
<dbReference type="SUPFAM" id="SSF53955">
    <property type="entry name" value="Lysozyme-like"/>
    <property type="match status" value="1"/>
</dbReference>
<dbReference type="InParanoid" id="A0A4R6QLW6"/>